<reference evidence="5" key="1">
    <citation type="journal article" date="2019" name="Int. J. Syst. Evol. Microbiol.">
        <title>The Global Catalogue of Microorganisms (GCM) 10K type strain sequencing project: providing services to taxonomists for standard genome sequencing and annotation.</title>
        <authorList>
            <consortium name="The Broad Institute Genomics Platform"/>
            <consortium name="The Broad Institute Genome Sequencing Center for Infectious Disease"/>
            <person name="Wu L."/>
            <person name="Ma J."/>
        </authorList>
    </citation>
    <scope>NUCLEOTIDE SEQUENCE [LARGE SCALE GENOMIC DNA]</scope>
    <source>
        <strain evidence="5">JCM 9373</strain>
    </source>
</reference>
<dbReference type="InterPro" id="IPR029016">
    <property type="entry name" value="GAF-like_dom_sf"/>
</dbReference>
<gene>
    <name evidence="4" type="ORF">GCM10010466_32660</name>
</gene>
<name>A0ABP6N813_9ACTN</name>
<proteinExistence type="predicted"/>
<dbReference type="Pfam" id="PF00989">
    <property type="entry name" value="PAS"/>
    <property type="match status" value="1"/>
</dbReference>
<dbReference type="CDD" id="cd00130">
    <property type="entry name" value="PAS"/>
    <property type="match status" value="1"/>
</dbReference>
<evidence type="ECO:0000259" key="3">
    <source>
        <dbReference type="PROSITE" id="PS50112"/>
    </source>
</evidence>
<dbReference type="InterPro" id="IPR001932">
    <property type="entry name" value="PPM-type_phosphatase-like_dom"/>
</dbReference>
<evidence type="ECO:0000256" key="2">
    <source>
        <dbReference type="SAM" id="MobiDB-lite"/>
    </source>
</evidence>
<dbReference type="Pfam" id="PF01590">
    <property type="entry name" value="GAF"/>
    <property type="match status" value="1"/>
</dbReference>
<dbReference type="InterPro" id="IPR003018">
    <property type="entry name" value="GAF"/>
</dbReference>
<feature type="domain" description="PAS" evidence="3">
    <location>
        <begin position="24"/>
        <end position="78"/>
    </location>
</feature>
<dbReference type="SMART" id="SM00331">
    <property type="entry name" value="PP2C_SIG"/>
    <property type="match status" value="1"/>
</dbReference>
<dbReference type="Proteomes" id="UP001500320">
    <property type="component" value="Unassembled WGS sequence"/>
</dbReference>
<protein>
    <submittedName>
        <fullName evidence="4">SpoIIE family protein phosphatase</fullName>
    </submittedName>
</protein>
<keyword evidence="1" id="KW-0378">Hydrolase</keyword>
<dbReference type="RefSeq" id="WP_344860298.1">
    <property type="nucleotide sequence ID" value="NZ_BAAAUT010000024.1"/>
</dbReference>
<feature type="region of interest" description="Disordered" evidence="2">
    <location>
        <begin position="1"/>
        <end position="24"/>
    </location>
</feature>
<dbReference type="SUPFAM" id="SSF55781">
    <property type="entry name" value="GAF domain-like"/>
    <property type="match status" value="1"/>
</dbReference>
<dbReference type="Gene3D" id="3.30.450.20">
    <property type="entry name" value="PAS domain"/>
    <property type="match status" value="1"/>
</dbReference>
<dbReference type="SUPFAM" id="SSF81606">
    <property type="entry name" value="PP2C-like"/>
    <property type="match status" value="1"/>
</dbReference>
<dbReference type="Gene3D" id="3.60.40.10">
    <property type="entry name" value="PPM-type phosphatase domain"/>
    <property type="match status" value="1"/>
</dbReference>
<keyword evidence="5" id="KW-1185">Reference proteome</keyword>
<dbReference type="NCBIfam" id="TIGR00229">
    <property type="entry name" value="sensory_box"/>
    <property type="match status" value="1"/>
</dbReference>
<dbReference type="InterPro" id="IPR000014">
    <property type="entry name" value="PAS"/>
</dbReference>
<dbReference type="Pfam" id="PF07228">
    <property type="entry name" value="SpoIIE"/>
    <property type="match status" value="1"/>
</dbReference>
<evidence type="ECO:0000313" key="5">
    <source>
        <dbReference type="Proteomes" id="UP001500320"/>
    </source>
</evidence>
<dbReference type="InterPro" id="IPR035965">
    <property type="entry name" value="PAS-like_dom_sf"/>
</dbReference>
<dbReference type="Gene3D" id="3.30.450.40">
    <property type="match status" value="1"/>
</dbReference>
<comment type="caution">
    <text evidence="4">The sequence shown here is derived from an EMBL/GenBank/DDBJ whole genome shotgun (WGS) entry which is preliminary data.</text>
</comment>
<dbReference type="SMART" id="SM00091">
    <property type="entry name" value="PAS"/>
    <property type="match status" value="1"/>
</dbReference>
<dbReference type="PANTHER" id="PTHR43156:SF2">
    <property type="entry name" value="STAGE II SPORULATION PROTEIN E"/>
    <property type="match status" value="1"/>
</dbReference>
<accession>A0ABP6N813</accession>
<dbReference type="PANTHER" id="PTHR43156">
    <property type="entry name" value="STAGE II SPORULATION PROTEIN E-RELATED"/>
    <property type="match status" value="1"/>
</dbReference>
<dbReference type="SUPFAM" id="SSF55785">
    <property type="entry name" value="PYP-like sensor domain (PAS domain)"/>
    <property type="match status" value="1"/>
</dbReference>
<dbReference type="PROSITE" id="PS50112">
    <property type="entry name" value="PAS"/>
    <property type="match status" value="1"/>
</dbReference>
<dbReference type="InterPro" id="IPR013767">
    <property type="entry name" value="PAS_fold"/>
</dbReference>
<dbReference type="EMBL" id="BAAAUT010000024">
    <property type="protein sequence ID" value="GAA3138998.1"/>
    <property type="molecule type" value="Genomic_DNA"/>
</dbReference>
<evidence type="ECO:0000256" key="1">
    <source>
        <dbReference type="ARBA" id="ARBA00022801"/>
    </source>
</evidence>
<sequence length="582" mass="61695">MTDRAGTADETGGRGTPSAETPPDGALLQAMFADLGTGLYLTDGAGRISAVNPRAAELLGRPAETMLGADAHDLLHRDAEGGIIPRSACGLWGVLERGRPACGECAAFLRGDGDLLPVSWTASPIRRNGRVRAAAVLFADASAQRAAAGRRSDRLAALERLTERLAVASEAGAVLAQIPEVDEALRRLGRLLVPRLAEWAVVDLCTGPQEVRRAVVVPPEGYSGDPVWEGPLPPVSEGSGAPLARALRGGEALLLGPDDIAAPADAPLAQAQRELFSVFGATSVIITPLRTARRVLGALTVARTDPSRPFDAAELALLDDIGRRTGLAVDGARLTVRQREVAETMQRHLLSPLPQPGRLRLAARYRPAPEGSEAGGDWYDALVLADGVTAMVVGDVLGHDLRAAARMAQLRNMLRSVAWDRVEPPSLILDRLEHAVLAVGDPALATVAMARIEGPQEGPWQLHWASAGNPPPLLVTEDGDARHLEAGQNLMLGVEWHDIGDRHDAVEPLPAHSTVLFYTNGLVHAPGDDLGAAMERLRRHAAALARHPLEEFCDRLLERVPRGGADDLALIALRVPDIGEDA</sequence>
<dbReference type="InterPro" id="IPR052016">
    <property type="entry name" value="Bact_Sigma-Reg"/>
</dbReference>
<evidence type="ECO:0000313" key="4">
    <source>
        <dbReference type="EMBL" id="GAA3138998.1"/>
    </source>
</evidence>
<dbReference type="InterPro" id="IPR036457">
    <property type="entry name" value="PPM-type-like_dom_sf"/>
</dbReference>
<organism evidence="4 5">
    <name type="scientific">Planomonospora alba</name>
    <dbReference type="NCBI Taxonomy" id="161354"/>
    <lineage>
        <taxon>Bacteria</taxon>
        <taxon>Bacillati</taxon>
        <taxon>Actinomycetota</taxon>
        <taxon>Actinomycetes</taxon>
        <taxon>Streptosporangiales</taxon>
        <taxon>Streptosporangiaceae</taxon>
        <taxon>Planomonospora</taxon>
    </lineage>
</organism>